<dbReference type="EMBL" id="JAULSY010000025">
    <property type="protein sequence ID" value="KAK0670971.1"/>
    <property type="molecule type" value="Genomic_DNA"/>
</dbReference>
<dbReference type="Gene3D" id="3.40.50.300">
    <property type="entry name" value="P-loop containing nucleotide triphosphate hydrolases"/>
    <property type="match status" value="1"/>
</dbReference>
<dbReference type="SUPFAM" id="SSF52540">
    <property type="entry name" value="P-loop containing nucleoside triphosphate hydrolases"/>
    <property type="match status" value="1"/>
</dbReference>
<sequence length="665" mass="75541">MADGLSVVASVIAVIQITERVITVCRSYIQHVKDHPKEIRVILLEVSSLKAILENLPFLNSDTSDSEDSAIFATLLREDGLVSSCKDVLEKLERLISPSDPSPDDPAHAGSKRKWILNHLPDYMKPGDHVQEQFKRLRWPAQASRARGMLEEIMRYKTTISLAIGGEALKGITEVKRDIKVVRKVLDEAALYRICSWLEKTNPSADHNSAIERYEPGTGEWVIRCQEWNDWVREGTPRCLWISGIPGAGKTILASYLTQTLTEECKNDRSLVTFYYYCLHSRNQDESIPMLRWLVGKLCRHTESVPTWAEEKHRRGEEPTLEDLYNCLASLLEDTKIQAVYFVVDALDESQDRERLLMAIHKLVTEERFVKLRLLVSSREYHDIEEILLPISSRISMSNNPEVQSDIDRYITAEIARSPKLCRWSEDIRSEVQQALSNGAQGMFRWVVCQLDIIRRLKTLDRIRANLKKLPKDIFESYERIFLLISEADDKALVQHALHWLLFYAEAGESPLSTTVLSDACSLLDLVQGNQLGPYDIESIKESCGCLIRIQEKYHGSVATIAHYTVREFLESSILPQNSGYFFRVVPEQTMVLLLGVVFETVTTPKEMGGLEISGDNEGSIDRPSISESEHTLRMSLLDHSLEVSANIGPVRATAKKAYFPGAHW</sequence>
<dbReference type="PANTHER" id="PTHR10039:SF16">
    <property type="entry name" value="GPI INOSITOL-DEACYLASE"/>
    <property type="match status" value="1"/>
</dbReference>
<dbReference type="AlphaFoldDB" id="A0AA40DC21"/>
<evidence type="ECO:0000313" key="4">
    <source>
        <dbReference type="Proteomes" id="UP001174997"/>
    </source>
</evidence>
<dbReference type="PROSITE" id="PS50837">
    <property type="entry name" value="NACHT"/>
    <property type="match status" value="1"/>
</dbReference>
<keyword evidence="4" id="KW-1185">Reference proteome</keyword>
<dbReference type="InterPro" id="IPR007111">
    <property type="entry name" value="NACHT_NTPase"/>
</dbReference>
<dbReference type="InterPro" id="IPR056884">
    <property type="entry name" value="NPHP3-like_N"/>
</dbReference>
<dbReference type="PANTHER" id="PTHR10039">
    <property type="entry name" value="AMELOGENIN"/>
    <property type="match status" value="1"/>
</dbReference>
<proteinExistence type="predicted"/>
<dbReference type="Pfam" id="PF24883">
    <property type="entry name" value="NPHP3_N"/>
    <property type="match status" value="1"/>
</dbReference>
<comment type="caution">
    <text evidence="3">The sequence shown here is derived from an EMBL/GenBank/DDBJ whole genome shotgun (WGS) entry which is preliminary data.</text>
</comment>
<dbReference type="Proteomes" id="UP001174997">
    <property type="component" value="Unassembled WGS sequence"/>
</dbReference>
<evidence type="ECO:0000313" key="3">
    <source>
        <dbReference type="EMBL" id="KAK0670971.1"/>
    </source>
</evidence>
<organism evidence="3 4">
    <name type="scientific">Cercophora samala</name>
    <dbReference type="NCBI Taxonomy" id="330535"/>
    <lineage>
        <taxon>Eukaryota</taxon>
        <taxon>Fungi</taxon>
        <taxon>Dikarya</taxon>
        <taxon>Ascomycota</taxon>
        <taxon>Pezizomycotina</taxon>
        <taxon>Sordariomycetes</taxon>
        <taxon>Sordariomycetidae</taxon>
        <taxon>Sordariales</taxon>
        <taxon>Lasiosphaeriaceae</taxon>
        <taxon>Cercophora</taxon>
    </lineage>
</organism>
<protein>
    <recommendedName>
        <fullName evidence="2">NACHT domain-containing protein</fullName>
    </recommendedName>
</protein>
<gene>
    <name evidence="3" type="ORF">QBC41DRAFT_345003</name>
</gene>
<keyword evidence="1" id="KW-0677">Repeat</keyword>
<name>A0AA40DC21_9PEZI</name>
<accession>A0AA40DC21</accession>
<evidence type="ECO:0000259" key="2">
    <source>
        <dbReference type="PROSITE" id="PS50837"/>
    </source>
</evidence>
<evidence type="ECO:0000256" key="1">
    <source>
        <dbReference type="ARBA" id="ARBA00022737"/>
    </source>
</evidence>
<feature type="domain" description="NACHT" evidence="2">
    <location>
        <begin position="238"/>
        <end position="379"/>
    </location>
</feature>
<reference evidence="3" key="1">
    <citation type="submission" date="2023-06" db="EMBL/GenBank/DDBJ databases">
        <title>Genome-scale phylogeny and comparative genomics of the fungal order Sordariales.</title>
        <authorList>
            <consortium name="Lawrence Berkeley National Laboratory"/>
            <person name="Hensen N."/>
            <person name="Bonometti L."/>
            <person name="Westerberg I."/>
            <person name="Brannstrom I.O."/>
            <person name="Guillou S."/>
            <person name="Cros-Aarteil S."/>
            <person name="Calhoun S."/>
            <person name="Haridas S."/>
            <person name="Kuo A."/>
            <person name="Mondo S."/>
            <person name="Pangilinan J."/>
            <person name="Riley R."/>
            <person name="Labutti K."/>
            <person name="Andreopoulos B."/>
            <person name="Lipzen A."/>
            <person name="Chen C."/>
            <person name="Yanf M."/>
            <person name="Daum C."/>
            <person name="Ng V."/>
            <person name="Clum A."/>
            <person name="Steindorff A."/>
            <person name="Ohm R."/>
            <person name="Martin F."/>
            <person name="Silar P."/>
            <person name="Natvig D."/>
            <person name="Lalanne C."/>
            <person name="Gautier V."/>
            <person name="Ament-Velasquez S.L."/>
            <person name="Kruys A."/>
            <person name="Hutchinson M.I."/>
            <person name="Powell A.J."/>
            <person name="Barry K."/>
            <person name="Miller A.N."/>
            <person name="Grigoriev I.V."/>
            <person name="Debuchy R."/>
            <person name="Gladieux P."/>
            <person name="Thoren M.H."/>
            <person name="Johannesson H."/>
        </authorList>
    </citation>
    <scope>NUCLEOTIDE SEQUENCE</scope>
    <source>
        <strain evidence="3">CBS 307.81</strain>
    </source>
</reference>
<dbReference type="InterPro" id="IPR027417">
    <property type="entry name" value="P-loop_NTPase"/>
</dbReference>